<feature type="region of interest" description="Disordered" evidence="1">
    <location>
        <begin position="536"/>
        <end position="555"/>
    </location>
</feature>
<dbReference type="AlphaFoldDB" id="A0AAJ0GXK2"/>
<reference evidence="2" key="2">
    <citation type="submission" date="2023-06" db="EMBL/GenBank/DDBJ databases">
        <authorList>
            <consortium name="Lawrence Berkeley National Laboratory"/>
            <person name="Mondo S.J."/>
            <person name="Hensen N."/>
            <person name="Bonometti L."/>
            <person name="Westerberg I."/>
            <person name="Brannstrom I.O."/>
            <person name="Guillou S."/>
            <person name="Cros-Aarteil S."/>
            <person name="Calhoun S."/>
            <person name="Haridas S."/>
            <person name="Kuo A."/>
            <person name="Pangilinan J."/>
            <person name="Riley R."/>
            <person name="Labutti K."/>
            <person name="Andreopoulos B."/>
            <person name="Lipzen A."/>
            <person name="Chen C."/>
            <person name="Yanf M."/>
            <person name="Daum C."/>
            <person name="Ng V."/>
            <person name="Clum A."/>
            <person name="Steindorff A."/>
            <person name="Ohm R."/>
            <person name="Martin F."/>
            <person name="Silar P."/>
            <person name="Natvig D."/>
            <person name="Lalanne C."/>
            <person name="Gautier V."/>
            <person name="Ament-Velasquez S.L."/>
            <person name="Kruys A."/>
            <person name="Hutchinson M.I."/>
            <person name="Powell A.J."/>
            <person name="Barry K."/>
            <person name="Miller A.N."/>
            <person name="Grigoriev I.V."/>
            <person name="Debuchy R."/>
            <person name="Gladieux P."/>
            <person name="Thoren M.H."/>
            <person name="Johannesson H."/>
        </authorList>
    </citation>
    <scope>NUCLEOTIDE SEQUENCE</scope>
    <source>
        <strain evidence="2">CBS 333.67</strain>
    </source>
</reference>
<feature type="compositionally biased region" description="Low complexity" evidence="1">
    <location>
        <begin position="776"/>
        <end position="789"/>
    </location>
</feature>
<feature type="compositionally biased region" description="Polar residues" evidence="1">
    <location>
        <begin position="1"/>
        <end position="20"/>
    </location>
</feature>
<feature type="compositionally biased region" description="Polar residues" evidence="1">
    <location>
        <begin position="761"/>
        <end position="775"/>
    </location>
</feature>
<accession>A0AAJ0GXK2</accession>
<dbReference type="Proteomes" id="UP001273166">
    <property type="component" value="Unassembled WGS sequence"/>
</dbReference>
<reference evidence="2" key="1">
    <citation type="journal article" date="2023" name="Mol. Phylogenet. Evol.">
        <title>Genome-scale phylogeny and comparative genomics of the fungal order Sordariales.</title>
        <authorList>
            <person name="Hensen N."/>
            <person name="Bonometti L."/>
            <person name="Westerberg I."/>
            <person name="Brannstrom I.O."/>
            <person name="Guillou S."/>
            <person name="Cros-Aarteil S."/>
            <person name="Calhoun S."/>
            <person name="Haridas S."/>
            <person name="Kuo A."/>
            <person name="Mondo S."/>
            <person name="Pangilinan J."/>
            <person name="Riley R."/>
            <person name="LaButti K."/>
            <person name="Andreopoulos B."/>
            <person name="Lipzen A."/>
            <person name="Chen C."/>
            <person name="Yan M."/>
            <person name="Daum C."/>
            <person name="Ng V."/>
            <person name="Clum A."/>
            <person name="Steindorff A."/>
            <person name="Ohm R.A."/>
            <person name="Martin F."/>
            <person name="Silar P."/>
            <person name="Natvig D.O."/>
            <person name="Lalanne C."/>
            <person name="Gautier V."/>
            <person name="Ament-Velasquez S.L."/>
            <person name="Kruys A."/>
            <person name="Hutchinson M.I."/>
            <person name="Powell A.J."/>
            <person name="Barry K."/>
            <person name="Miller A.N."/>
            <person name="Grigoriev I.V."/>
            <person name="Debuchy R."/>
            <person name="Gladieux P."/>
            <person name="Hiltunen Thoren M."/>
            <person name="Johannesson H."/>
        </authorList>
    </citation>
    <scope>NUCLEOTIDE SEQUENCE</scope>
    <source>
        <strain evidence="2">CBS 333.67</strain>
    </source>
</reference>
<organism evidence="2 3">
    <name type="scientific">Chaetomium strumarium</name>
    <dbReference type="NCBI Taxonomy" id="1170767"/>
    <lineage>
        <taxon>Eukaryota</taxon>
        <taxon>Fungi</taxon>
        <taxon>Dikarya</taxon>
        <taxon>Ascomycota</taxon>
        <taxon>Pezizomycotina</taxon>
        <taxon>Sordariomycetes</taxon>
        <taxon>Sordariomycetidae</taxon>
        <taxon>Sordariales</taxon>
        <taxon>Chaetomiaceae</taxon>
        <taxon>Chaetomium</taxon>
    </lineage>
</organism>
<proteinExistence type="predicted"/>
<feature type="region of interest" description="Disordered" evidence="1">
    <location>
        <begin position="48"/>
        <end position="95"/>
    </location>
</feature>
<feature type="region of interest" description="Disordered" evidence="1">
    <location>
        <begin position="1"/>
        <end position="27"/>
    </location>
</feature>
<feature type="region of interest" description="Disordered" evidence="1">
    <location>
        <begin position="284"/>
        <end position="408"/>
    </location>
</feature>
<sequence length="857" mass="91236">MPSITHAQLRSGASTSQQAAGNEEETRRAAMQAAMMDDLGIARVAELPLDDGHGGRDRHNRGPGANLNHPAPLPMPSASSLSRQSGNAGAASSSAGDLWRQAYTAGIFDDEDAAAVRGLDDLGGGRIYERVVSQTMEILNQHTRSNPMIPAAPVAGPSSGAVVPSSNTPLPFVDTFVVLNVVYQRSIRFSSRDIREPAPAIVLLSAVGPPANGGFTVVICNHKYCQWPISAWYDYTSGPDLLLGVFFKEDNGTMHGYELHFDEQNDLLDFMAFVQRLREGRISPPVGQAYTSHRSTALHSQPASGAPHPGPAMVPTQLAPIAPLQHTQTAPLQSAPAAPPPAPAINARSPQTAVAGSSDAAVDTQPRRGSEQPQDSLPSHRTARGPTGESNQPEARASSSANTSNTAPVVAAASTRSTVASILGDSLAENKTEDVNFVSHQYTTSSPGHGTVDATSIAGMSPEGVSVAVRGLFQYFLSNPNLAAIWTAEKKKEMASAIKTGVLDHIAQEARSQGLDDQQVHGIGQLLDDTLAPLIQDGQGESDHQGEPDHQSGTSRIRYPIEELISMRPGAVSPPAFLADIPHLPKPNERRQLQRVLDAMIWVQGEAPLMDIEETPKVEPEAAAAPAPTVTRPADTQVTGLRGSRWASDEAQIRHANHFTGPAYENVRSGHGHMNDLAQLEPQAQVTGSSVDLIGLDFHVSDTDTARAGLENSQVAVDHISQASALTNSTYTTTDKIENLGLSMSRLTIRSPTKARAQLVTTSAAQSSDRGSVSSPGPAAPTTLHPTAPVFTPNTLLRPSVNPAPVLRSCRQRRRHVRPCQPIPWPLLKLRQGRGAFLRQDMPLEVDLPGSSRRATY</sequence>
<comment type="caution">
    <text evidence="2">The sequence shown here is derived from an EMBL/GenBank/DDBJ whole genome shotgun (WGS) entry which is preliminary data.</text>
</comment>
<evidence type="ECO:0000313" key="3">
    <source>
        <dbReference type="Proteomes" id="UP001273166"/>
    </source>
</evidence>
<feature type="region of interest" description="Disordered" evidence="1">
    <location>
        <begin position="761"/>
        <end position="796"/>
    </location>
</feature>
<dbReference type="RefSeq" id="XP_062723744.1">
    <property type="nucleotide sequence ID" value="XM_062870230.1"/>
</dbReference>
<feature type="compositionally biased region" description="Polar residues" evidence="1">
    <location>
        <begin position="289"/>
        <end position="303"/>
    </location>
</feature>
<feature type="compositionally biased region" description="Low complexity" evidence="1">
    <location>
        <begin position="76"/>
        <end position="95"/>
    </location>
</feature>
<keyword evidence="3" id="KW-1185">Reference proteome</keyword>
<gene>
    <name evidence="2" type="ORF">B0T15DRAFT_549872</name>
</gene>
<feature type="compositionally biased region" description="Low complexity" evidence="1">
    <location>
        <begin position="395"/>
        <end position="408"/>
    </location>
</feature>
<evidence type="ECO:0000256" key="1">
    <source>
        <dbReference type="SAM" id="MobiDB-lite"/>
    </source>
</evidence>
<feature type="compositionally biased region" description="Basic and acidic residues" evidence="1">
    <location>
        <begin position="541"/>
        <end position="550"/>
    </location>
</feature>
<name>A0AAJ0GXK2_9PEZI</name>
<dbReference type="EMBL" id="JAUDZG010000002">
    <property type="protein sequence ID" value="KAK3307964.1"/>
    <property type="molecule type" value="Genomic_DNA"/>
</dbReference>
<protein>
    <submittedName>
        <fullName evidence="2">Uncharacterized protein</fullName>
    </submittedName>
</protein>
<evidence type="ECO:0000313" key="2">
    <source>
        <dbReference type="EMBL" id="KAK3307964.1"/>
    </source>
</evidence>
<dbReference type="GeneID" id="87889059"/>